<dbReference type="InterPro" id="IPR036465">
    <property type="entry name" value="vWFA_dom_sf"/>
</dbReference>
<protein>
    <recommendedName>
        <fullName evidence="3">DUF444 family protein</fullName>
    </recommendedName>
</protein>
<accession>A0A1F8F3X1</accession>
<dbReference type="InterPro" id="IPR006698">
    <property type="entry name" value="UPF0229"/>
</dbReference>
<dbReference type="Proteomes" id="UP000178023">
    <property type="component" value="Unassembled WGS sequence"/>
</dbReference>
<reference evidence="1 2" key="1">
    <citation type="journal article" date="2016" name="Nat. Commun.">
        <title>Thousands of microbial genomes shed light on interconnected biogeochemical processes in an aquifer system.</title>
        <authorList>
            <person name="Anantharaman K."/>
            <person name="Brown C.T."/>
            <person name="Hug L.A."/>
            <person name="Sharon I."/>
            <person name="Castelle C.J."/>
            <person name="Probst A.J."/>
            <person name="Thomas B.C."/>
            <person name="Singh A."/>
            <person name="Wilkins M.J."/>
            <person name="Karaoz U."/>
            <person name="Brodie E.L."/>
            <person name="Williams K.H."/>
            <person name="Hubbard S.S."/>
            <person name="Banfield J.F."/>
        </authorList>
    </citation>
    <scope>NUCLEOTIDE SEQUENCE [LARGE SCALE GENOMIC DNA]</scope>
</reference>
<dbReference type="Pfam" id="PF04285">
    <property type="entry name" value="DUF444"/>
    <property type="match status" value="2"/>
</dbReference>
<comment type="caution">
    <text evidence="1">The sequence shown here is derived from an EMBL/GenBank/DDBJ whole genome shotgun (WGS) entry which is preliminary data.</text>
</comment>
<dbReference type="PANTHER" id="PTHR30510">
    <property type="entry name" value="UPF0229 PROTEIN YEAH"/>
    <property type="match status" value="1"/>
</dbReference>
<dbReference type="SUPFAM" id="SSF53300">
    <property type="entry name" value="vWA-like"/>
    <property type="match status" value="1"/>
</dbReference>
<gene>
    <name evidence="1" type="ORF">A2750_03165</name>
</gene>
<evidence type="ECO:0000313" key="1">
    <source>
        <dbReference type="EMBL" id="OGN07290.1"/>
    </source>
</evidence>
<evidence type="ECO:0000313" key="2">
    <source>
        <dbReference type="Proteomes" id="UP000178023"/>
    </source>
</evidence>
<sequence length="367" mass="41400">MVLNIEKNHQRFRQIVHGKIKKELKKYITNSELIGKKGKQIISIPVPRIDLPRFRFDPNQTGGVGQGDGDIGTVLGPAGPQGSGKAGDQPGAHILEVEISLEELAQMMGEELELPNIQPRGKKNISSEKGKYTSIARSGPKSLRYFKRTYKEALKRQIASGTYNFENPVIVPVREDERYRTWKLVEVPESNAVIIYMMDISGSMGTEQKEIVRLEAFWIDTWLRSQYAHIELRYIVHDAVAKEVDHDTFFYIREGGGTKISSAYKLCSQMIKEQFPVNDWNIYLFHFSDGDNRDNDDTINSLVIIETELLPVANLFCYGQVKSAYGSGDFMGEMEAEIGKEPNVAISKINSTDEILDSIKTFLGKGK</sequence>
<dbReference type="PANTHER" id="PTHR30510:SF2">
    <property type="entry name" value="UPF0229 PROTEIN YEAH"/>
    <property type="match status" value="1"/>
</dbReference>
<proteinExistence type="predicted"/>
<dbReference type="EMBL" id="MGJL01000026">
    <property type="protein sequence ID" value="OGN07290.1"/>
    <property type="molecule type" value="Genomic_DNA"/>
</dbReference>
<organism evidence="1 2">
    <name type="scientific">Candidatus Yanofskybacteria bacterium RIFCSPHIGHO2_01_FULL_45_42</name>
    <dbReference type="NCBI Taxonomy" id="1802671"/>
    <lineage>
        <taxon>Bacteria</taxon>
        <taxon>Candidatus Yanofskyibacteriota</taxon>
    </lineage>
</organism>
<name>A0A1F8F3X1_9BACT</name>
<dbReference type="AlphaFoldDB" id="A0A1F8F3X1"/>
<evidence type="ECO:0008006" key="3">
    <source>
        <dbReference type="Google" id="ProtNLM"/>
    </source>
</evidence>
<dbReference type="NCBIfam" id="NF003711">
    <property type="entry name" value="PRK05325.2-3"/>
    <property type="match status" value="1"/>
</dbReference>